<dbReference type="AlphaFoldDB" id="A0ABD3QKY8"/>
<name>A0ABD3QKY8_9STRA</name>
<protein>
    <recommendedName>
        <fullName evidence="3">RNase H type-1 domain-containing protein</fullName>
    </recommendedName>
</protein>
<reference evidence="1 2" key="1">
    <citation type="submission" date="2024-10" db="EMBL/GenBank/DDBJ databases">
        <title>Updated reference genomes for cyclostephanoid diatoms.</title>
        <authorList>
            <person name="Roberts W.R."/>
            <person name="Alverson A.J."/>
        </authorList>
    </citation>
    <scope>NUCLEOTIDE SEQUENCE [LARGE SCALE GENOMIC DNA]</scope>
    <source>
        <strain evidence="1 2">AJA010-31</strain>
    </source>
</reference>
<keyword evidence="2" id="KW-1185">Reference proteome</keyword>
<evidence type="ECO:0000313" key="1">
    <source>
        <dbReference type="EMBL" id="KAL3800491.1"/>
    </source>
</evidence>
<evidence type="ECO:0000313" key="2">
    <source>
        <dbReference type="Proteomes" id="UP001530400"/>
    </source>
</evidence>
<sequence>MIPYVEGFYLTAEMWRGNQDDDGWKLPAKKSLDATVDNGVDDEDAAVVAHLVRKLTDQVLRAPASGKTPPAPCLRDDLRALQELTQSEAPPLRLVRPRQVVHVFYGFGDASGKGKGKSGEATGLHYRVGVWSAEEEAESSNYREFANLIESSEEEARARRMVDTKVFLCTDNSTTESAFYKGSSSSKKLHTLILRLHKLQVEYRLIIHLIHVSGRRMIAQGTDGCSRGVLMEGVMAGQDMLSFVDLAKTAIENLLPF</sequence>
<comment type="caution">
    <text evidence="1">The sequence shown here is derived from an EMBL/GenBank/DDBJ whole genome shotgun (WGS) entry which is preliminary data.</text>
</comment>
<evidence type="ECO:0008006" key="3">
    <source>
        <dbReference type="Google" id="ProtNLM"/>
    </source>
</evidence>
<gene>
    <name evidence="1" type="ORF">ACHAWO_000171</name>
</gene>
<accession>A0ABD3QKY8</accession>
<dbReference type="EMBL" id="JALLPJ020000157">
    <property type="protein sequence ID" value="KAL3800491.1"/>
    <property type="molecule type" value="Genomic_DNA"/>
</dbReference>
<proteinExistence type="predicted"/>
<organism evidence="1 2">
    <name type="scientific">Cyclotella atomus</name>
    <dbReference type="NCBI Taxonomy" id="382360"/>
    <lineage>
        <taxon>Eukaryota</taxon>
        <taxon>Sar</taxon>
        <taxon>Stramenopiles</taxon>
        <taxon>Ochrophyta</taxon>
        <taxon>Bacillariophyta</taxon>
        <taxon>Coscinodiscophyceae</taxon>
        <taxon>Thalassiosirophycidae</taxon>
        <taxon>Stephanodiscales</taxon>
        <taxon>Stephanodiscaceae</taxon>
        <taxon>Cyclotella</taxon>
    </lineage>
</organism>
<dbReference type="Proteomes" id="UP001530400">
    <property type="component" value="Unassembled WGS sequence"/>
</dbReference>